<keyword evidence="1" id="KW-1133">Transmembrane helix</keyword>
<dbReference type="AlphaFoldDB" id="A0A1H3W9L4"/>
<keyword evidence="3" id="KW-1185">Reference proteome</keyword>
<feature type="transmembrane region" description="Helical" evidence="1">
    <location>
        <begin position="78"/>
        <end position="99"/>
    </location>
</feature>
<evidence type="ECO:0000256" key="1">
    <source>
        <dbReference type="SAM" id="Phobius"/>
    </source>
</evidence>
<evidence type="ECO:0000313" key="2">
    <source>
        <dbReference type="EMBL" id="SDZ83777.1"/>
    </source>
</evidence>
<dbReference type="STRING" id="571932.SAMN05421743_101372"/>
<dbReference type="EMBL" id="FNQR01000001">
    <property type="protein sequence ID" value="SDZ83777.1"/>
    <property type="molecule type" value="Genomic_DNA"/>
</dbReference>
<sequence>MPLEQEVIGMLIAGYSIVMGGALLITLFLWVKKKDNFLAYGSTLLHMVFFSLAFYFVIKAMAFDYHHPMASEEISLQLGIAGVIWAVSMHFLVFAIYHFSKTRK</sequence>
<reference evidence="3" key="1">
    <citation type="submission" date="2016-10" db="EMBL/GenBank/DDBJ databases">
        <authorList>
            <person name="Varghese N."/>
            <person name="Submissions S."/>
        </authorList>
    </citation>
    <scope>NUCLEOTIDE SEQUENCE [LARGE SCALE GENOMIC DNA]</scope>
    <source>
        <strain evidence="3">CCM7597</strain>
    </source>
</reference>
<gene>
    <name evidence="2" type="ORF">SAMN05421743_101372</name>
</gene>
<dbReference type="RefSeq" id="WP_245728726.1">
    <property type="nucleotide sequence ID" value="NZ_FNQR01000001.1"/>
</dbReference>
<feature type="transmembrane region" description="Helical" evidence="1">
    <location>
        <begin position="12"/>
        <end position="30"/>
    </location>
</feature>
<protein>
    <submittedName>
        <fullName evidence="2">Uncharacterized protein</fullName>
    </submittedName>
</protein>
<accession>A0A1H3W9L4</accession>
<evidence type="ECO:0000313" key="3">
    <source>
        <dbReference type="Proteomes" id="UP000198584"/>
    </source>
</evidence>
<feature type="transmembrane region" description="Helical" evidence="1">
    <location>
        <begin position="37"/>
        <end position="58"/>
    </location>
</feature>
<keyword evidence="1" id="KW-0472">Membrane</keyword>
<dbReference type="Proteomes" id="UP000198584">
    <property type="component" value="Unassembled WGS sequence"/>
</dbReference>
<keyword evidence="1" id="KW-0812">Transmembrane</keyword>
<organism evidence="2 3">
    <name type="scientific">Thalassobacillus cyri</name>
    <dbReference type="NCBI Taxonomy" id="571932"/>
    <lineage>
        <taxon>Bacteria</taxon>
        <taxon>Bacillati</taxon>
        <taxon>Bacillota</taxon>
        <taxon>Bacilli</taxon>
        <taxon>Bacillales</taxon>
        <taxon>Bacillaceae</taxon>
        <taxon>Thalassobacillus</taxon>
    </lineage>
</organism>
<proteinExistence type="predicted"/>
<name>A0A1H3W9L4_9BACI</name>